<comment type="caution">
    <text evidence="2">The sequence shown here is derived from an EMBL/GenBank/DDBJ whole genome shotgun (WGS) entry which is preliminary data.</text>
</comment>
<evidence type="ECO:0000313" key="2">
    <source>
        <dbReference type="EMBL" id="RUT48584.1"/>
    </source>
</evidence>
<accession>A0A433YFC0</accession>
<keyword evidence="3" id="KW-1185">Reference proteome</keyword>
<dbReference type="Proteomes" id="UP000279446">
    <property type="component" value="Unassembled WGS sequence"/>
</dbReference>
<dbReference type="Pfam" id="PF08863">
    <property type="entry name" value="YolD"/>
    <property type="match status" value="1"/>
</dbReference>
<gene>
    <name evidence="2" type="ORF">EJP82_01185</name>
</gene>
<evidence type="ECO:0000313" key="3">
    <source>
        <dbReference type="Proteomes" id="UP000279446"/>
    </source>
</evidence>
<dbReference type="OrthoDB" id="2376882at2"/>
<dbReference type="AlphaFoldDB" id="A0A433YFC0"/>
<dbReference type="RefSeq" id="WP_127190178.1">
    <property type="nucleotide sequence ID" value="NZ_RZNY01000001.1"/>
</dbReference>
<proteinExistence type="predicted"/>
<dbReference type="EMBL" id="RZNY01000001">
    <property type="protein sequence ID" value="RUT48584.1"/>
    <property type="molecule type" value="Genomic_DNA"/>
</dbReference>
<sequence length="110" mass="12928">MSKKLQGNGLWESSRMMLPQHKEVIQESANEPKKRKKPELDEQEIHRIEQVLAASFREHQTVTLHLFDEYRDVELSGIVTVVQTYRREIKLATGVDEWQWIRIGDILSAE</sequence>
<protein>
    <submittedName>
        <fullName evidence="2">YolD-like family protein</fullName>
    </submittedName>
</protein>
<dbReference type="InterPro" id="IPR014962">
    <property type="entry name" value="YolD"/>
</dbReference>
<reference evidence="2 3" key="1">
    <citation type="submission" date="2018-12" db="EMBL/GenBank/DDBJ databases">
        <authorList>
            <person name="Sun L."/>
            <person name="Chen Z."/>
        </authorList>
    </citation>
    <scope>NUCLEOTIDE SEQUENCE [LARGE SCALE GENOMIC DNA]</scope>
    <source>
        <strain evidence="2 3">DSM 15890</strain>
    </source>
</reference>
<organism evidence="2 3">
    <name type="scientific">Paenibacillus anaericanus</name>
    <dbReference type="NCBI Taxonomy" id="170367"/>
    <lineage>
        <taxon>Bacteria</taxon>
        <taxon>Bacillati</taxon>
        <taxon>Bacillota</taxon>
        <taxon>Bacilli</taxon>
        <taxon>Bacillales</taxon>
        <taxon>Paenibacillaceae</taxon>
        <taxon>Paenibacillus</taxon>
    </lineage>
</organism>
<evidence type="ECO:0000256" key="1">
    <source>
        <dbReference type="SAM" id="MobiDB-lite"/>
    </source>
</evidence>
<feature type="region of interest" description="Disordered" evidence="1">
    <location>
        <begin position="1"/>
        <end position="42"/>
    </location>
</feature>
<name>A0A433YFC0_9BACL</name>